<accession>A0A8E2F262</accession>
<keyword evidence="2" id="KW-1185">Reference proteome</keyword>
<evidence type="ECO:0000313" key="2">
    <source>
        <dbReference type="Proteomes" id="UP000250140"/>
    </source>
</evidence>
<gene>
    <name evidence="1" type="ORF">AOQ84DRAFT_27800</name>
</gene>
<dbReference type="Proteomes" id="UP000250140">
    <property type="component" value="Unassembled WGS sequence"/>
</dbReference>
<proteinExistence type="predicted"/>
<evidence type="ECO:0000313" key="1">
    <source>
        <dbReference type="EMBL" id="OCL09166.1"/>
    </source>
</evidence>
<dbReference type="AlphaFoldDB" id="A0A8E2F262"/>
<sequence>MSADRRACGPARRARSAARSSLVRAAWWAAAAVVWDAVGLAAAGKGERVVEVGVEAEAEAVGLGPRAIFRYALGCRWAGCGGGLGKFRSFKGLFFFSRVVFLV</sequence>
<name>A0A8E2F262_9PEZI</name>
<dbReference type="EMBL" id="KV749496">
    <property type="protein sequence ID" value="OCL09166.1"/>
    <property type="molecule type" value="Genomic_DNA"/>
</dbReference>
<reference evidence="1 2" key="1">
    <citation type="journal article" date="2016" name="Nat. Commun.">
        <title>Ectomycorrhizal ecology is imprinted in the genome of the dominant symbiotic fungus Cenococcum geophilum.</title>
        <authorList>
            <consortium name="DOE Joint Genome Institute"/>
            <person name="Peter M."/>
            <person name="Kohler A."/>
            <person name="Ohm R.A."/>
            <person name="Kuo A."/>
            <person name="Krutzmann J."/>
            <person name="Morin E."/>
            <person name="Arend M."/>
            <person name="Barry K.W."/>
            <person name="Binder M."/>
            <person name="Choi C."/>
            <person name="Clum A."/>
            <person name="Copeland A."/>
            <person name="Grisel N."/>
            <person name="Haridas S."/>
            <person name="Kipfer T."/>
            <person name="LaButti K."/>
            <person name="Lindquist E."/>
            <person name="Lipzen A."/>
            <person name="Maire R."/>
            <person name="Meier B."/>
            <person name="Mihaltcheva S."/>
            <person name="Molinier V."/>
            <person name="Murat C."/>
            <person name="Poggeler S."/>
            <person name="Quandt C.A."/>
            <person name="Sperisen C."/>
            <person name="Tritt A."/>
            <person name="Tisserant E."/>
            <person name="Crous P.W."/>
            <person name="Henrissat B."/>
            <person name="Nehls U."/>
            <person name="Egli S."/>
            <person name="Spatafora J.W."/>
            <person name="Grigoriev I.V."/>
            <person name="Martin F.M."/>
        </authorList>
    </citation>
    <scope>NUCLEOTIDE SEQUENCE [LARGE SCALE GENOMIC DNA]</scope>
    <source>
        <strain evidence="1 2">CBS 207.34</strain>
    </source>
</reference>
<organism evidence="1 2">
    <name type="scientific">Glonium stellatum</name>
    <dbReference type="NCBI Taxonomy" id="574774"/>
    <lineage>
        <taxon>Eukaryota</taxon>
        <taxon>Fungi</taxon>
        <taxon>Dikarya</taxon>
        <taxon>Ascomycota</taxon>
        <taxon>Pezizomycotina</taxon>
        <taxon>Dothideomycetes</taxon>
        <taxon>Pleosporomycetidae</taxon>
        <taxon>Gloniales</taxon>
        <taxon>Gloniaceae</taxon>
        <taxon>Glonium</taxon>
    </lineage>
</organism>
<protein>
    <submittedName>
        <fullName evidence="1">Uncharacterized protein</fullName>
    </submittedName>
</protein>